<evidence type="ECO:0000256" key="1">
    <source>
        <dbReference type="SAM" id="MobiDB-lite"/>
    </source>
</evidence>
<evidence type="ECO:0000313" key="3">
    <source>
        <dbReference type="Proteomes" id="UP001151699"/>
    </source>
</evidence>
<feature type="compositionally biased region" description="Low complexity" evidence="1">
    <location>
        <begin position="93"/>
        <end position="114"/>
    </location>
</feature>
<organism evidence="2 3">
    <name type="scientific">Pseudolycoriella hygida</name>
    <dbReference type="NCBI Taxonomy" id="35572"/>
    <lineage>
        <taxon>Eukaryota</taxon>
        <taxon>Metazoa</taxon>
        <taxon>Ecdysozoa</taxon>
        <taxon>Arthropoda</taxon>
        <taxon>Hexapoda</taxon>
        <taxon>Insecta</taxon>
        <taxon>Pterygota</taxon>
        <taxon>Neoptera</taxon>
        <taxon>Endopterygota</taxon>
        <taxon>Diptera</taxon>
        <taxon>Nematocera</taxon>
        <taxon>Sciaroidea</taxon>
        <taxon>Sciaridae</taxon>
        <taxon>Pseudolycoriella</taxon>
    </lineage>
</organism>
<keyword evidence="3" id="KW-1185">Reference proteome</keyword>
<name>A0A9Q0MUA8_9DIPT</name>
<comment type="caution">
    <text evidence="2">The sequence shown here is derived from an EMBL/GenBank/DDBJ whole genome shotgun (WGS) entry which is preliminary data.</text>
</comment>
<dbReference type="AlphaFoldDB" id="A0A9Q0MUA8"/>
<evidence type="ECO:0000313" key="2">
    <source>
        <dbReference type="EMBL" id="KAJ6637220.1"/>
    </source>
</evidence>
<reference evidence="2" key="1">
    <citation type="submission" date="2022-07" db="EMBL/GenBank/DDBJ databases">
        <authorList>
            <person name="Trinca V."/>
            <person name="Uliana J.V.C."/>
            <person name="Torres T.T."/>
            <person name="Ward R.J."/>
            <person name="Monesi N."/>
        </authorList>
    </citation>
    <scope>NUCLEOTIDE SEQUENCE</scope>
    <source>
        <strain evidence="2">HSMRA1968</strain>
        <tissue evidence="2">Whole embryos</tissue>
    </source>
</reference>
<sequence>MSVRFTLTTTPYASYFYFTISSITLVRNRRAVDEPNRLNLNTPVDEANCESTISVTDDAIICGHCTPSFSIDNQEGNIVDPLPSQSHLTKQLQLPSLTTSTLPQPQLSSTSPKLFSPLPLQSPRNRSSDR</sequence>
<accession>A0A9Q0MUA8</accession>
<protein>
    <submittedName>
        <fullName evidence="2">Uncharacterized protein</fullName>
    </submittedName>
</protein>
<gene>
    <name evidence="2" type="ORF">Bhyg_09949</name>
</gene>
<dbReference type="EMBL" id="WJQU01000003">
    <property type="protein sequence ID" value="KAJ6637220.1"/>
    <property type="molecule type" value="Genomic_DNA"/>
</dbReference>
<dbReference type="Proteomes" id="UP001151699">
    <property type="component" value="Chromosome X"/>
</dbReference>
<feature type="non-terminal residue" evidence="2">
    <location>
        <position position="1"/>
    </location>
</feature>
<proteinExistence type="predicted"/>
<feature type="region of interest" description="Disordered" evidence="1">
    <location>
        <begin position="93"/>
        <end position="130"/>
    </location>
</feature>